<feature type="compositionally biased region" description="Acidic residues" evidence="1">
    <location>
        <begin position="643"/>
        <end position="661"/>
    </location>
</feature>
<dbReference type="SUPFAM" id="SSF49299">
    <property type="entry name" value="PKD domain"/>
    <property type="match status" value="4"/>
</dbReference>
<name>M1XRE0_NATM8</name>
<dbReference type="Pfam" id="PF18911">
    <property type="entry name" value="PKD_4"/>
    <property type="match status" value="4"/>
</dbReference>
<dbReference type="InterPro" id="IPR000601">
    <property type="entry name" value="PKD_dom"/>
</dbReference>
<feature type="region of interest" description="Disordered" evidence="1">
    <location>
        <begin position="615"/>
        <end position="694"/>
    </location>
</feature>
<dbReference type="Proteomes" id="UP000011867">
    <property type="component" value="Chromosome"/>
</dbReference>
<feature type="compositionally biased region" description="Low complexity" evidence="1">
    <location>
        <begin position="363"/>
        <end position="379"/>
    </location>
</feature>
<dbReference type="InterPro" id="IPR029865">
    <property type="entry name" value="KIAA0319-like"/>
</dbReference>
<sequence length="817" mass="88751">MIAKILQIIGGITILSAVAAGGVLVAAPGMVPTVTDSPNDSAEIRIVDNQWGEVTEESIEVQSEAQITNPATTFQSEVSADISMNGYQMVSTTTSEETIEQGTSTATIESQISREDIPEWWVSHIENGEESEMKVELSGDFSKGDLNVSPSTEQNRRFQTDIRESIRMQLKGFEGDKAGYLITVNNTNAEWGTVNQQQTEIILKVPVRNNHPTEEIPVTDFSGSLRLNEILLLDWESEQNSYIIQPGETQTIEIRAYIDNQDIDDWLATHIKNGESSDYEIELSLSIGPLGDKSSLAVCSGRLNTTLLSENIPGPTRDGCELQRPEIVDSFDTGSFELRENPVIKLRDEKIISGEDIDSGGVLPNDGDNLPNGGDNLPGSEEEGDESSDENTPGPNESPDAIANADQLSGTAPLTVTLDAGESSDPDGAIEEYRWSVEGPTPDGRSEEVTRQFQTAGEYNIELSVVDDDGAEDTDTLTVTVEAADNPPEAVAEASPTSGEAPLNVDFDASGSNDPDGDIAEYVWRFDDLSSPERGEDVSHEFDDPGRYDVQLRVVDQRGNEDTDTVTITVNAPDNPPEAVAEASPTSGKVPLEVDFDASESSDPDDDVARYRWEFDDGRGPRFGEEATRTFTDPGTYDVELTVTDEQDNTDTDTVEIEVESNEPPNAVAEANPSSGEAPLDVTFDASRSSDPDGEIERYTWQIEGATPGGQGETIERTFRTRGEYEATLIVVDDNGARDRTSVTVDVEGRFQANQETVDLDPTLELTEASFQNRSTMSSAQIPRSPLQRDDSIVRWGSSEMLSLPSASRVKQLAGDS</sequence>
<feature type="compositionally biased region" description="Basic and acidic residues" evidence="1">
    <location>
        <begin position="615"/>
        <end position="628"/>
    </location>
</feature>
<evidence type="ECO:0000256" key="1">
    <source>
        <dbReference type="SAM" id="MobiDB-lite"/>
    </source>
</evidence>
<feature type="domain" description="PKD" evidence="2">
    <location>
        <begin position="577"/>
        <end position="660"/>
    </location>
</feature>
<dbReference type="GO" id="GO:0016020">
    <property type="term" value="C:membrane"/>
    <property type="evidence" value="ECO:0007669"/>
    <property type="project" value="TreeGrafter"/>
</dbReference>
<feature type="region of interest" description="Disordered" evidence="1">
    <location>
        <begin position="481"/>
        <end position="519"/>
    </location>
</feature>
<dbReference type="SMART" id="SM00769">
    <property type="entry name" value="WHy"/>
    <property type="match status" value="2"/>
</dbReference>
<dbReference type="CDD" id="cd00146">
    <property type="entry name" value="PKD"/>
    <property type="match status" value="4"/>
</dbReference>
<dbReference type="InterPro" id="IPR022409">
    <property type="entry name" value="PKD/Chitinase_dom"/>
</dbReference>
<keyword evidence="4" id="KW-1185">Reference proteome</keyword>
<dbReference type="GeneID" id="30926363"/>
<feature type="compositionally biased region" description="Acidic residues" evidence="1">
    <location>
        <begin position="380"/>
        <end position="389"/>
    </location>
</feature>
<evidence type="ECO:0000313" key="4">
    <source>
        <dbReference type="Proteomes" id="UP000011867"/>
    </source>
</evidence>
<dbReference type="RefSeq" id="WP_015409543.1">
    <property type="nucleotide sequence ID" value="NC_020388.1"/>
</dbReference>
<feature type="region of interest" description="Disordered" evidence="1">
    <location>
        <begin position="355"/>
        <end position="449"/>
    </location>
</feature>
<feature type="domain" description="PKD" evidence="2">
    <location>
        <begin position="399"/>
        <end position="483"/>
    </location>
</feature>
<dbReference type="Gene3D" id="2.60.40.10">
    <property type="entry name" value="Immunoglobulins"/>
    <property type="match status" value="6"/>
</dbReference>
<dbReference type="PANTHER" id="PTHR46182:SF2">
    <property type="entry name" value="FI19480P1"/>
    <property type="match status" value="1"/>
</dbReference>
<dbReference type="GO" id="GO:0009269">
    <property type="term" value="P:response to desiccation"/>
    <property type="evidence" value="ECO:0007669"/>
    <property type="project" value="InterPro"/>
</dbReference>
<dbReference type="InterPro" id="IPR035986">
    <property type="entry name" value="PKD_dom_sf"/>
</dbReference>
<gene>
    <name evidence="3" type="ordered locus">Nmlp_2607</name>
</gene>
<organism evidence="3 4">
    <name type="scientific">Natronomonas moolapensis (strain DSM 18674 / CECT 7526 / JCM 14361 / 8.8.11)</name>
    <dbReference type="NCBI Taxonomy" id="268739"/>
    <lineage>
        <taxon>Archaea</taxon>
        <taxon>Methanobacteriati</taxon>
        <taxon>Methanobacteriota</taxon>
        <taxon>Stenosarchaea group</taxon>
        <taxon>Halobacteria</taxon>
        <taxon>Halobacteriales</taxon>
        <taxon>Natronomonadaceae</taxon>
        <taxon>Natronomonas</taxon>
    </lineage>
</organism>
<dbReference type="InterPro" id="IPR013990">
    <property type="entry name" value="WHy-dom"/>
</dbReference>
<feature type="domain" description="PKD" evidence="2">
    <location>
        <begin position="665"/>
        <end position="748"/>
    </location>
</feature>
<proteinExistence type="predicted"/>
<dbReference type="eggNOG" id="arCOG03787">
    <property type="taxonomic scope" value="Archaea"/>
</dbReference>
<dbReference type="PROSITE" id="PS50093">
    <property type="entry name" value="PKD"/>
    <property type="match status" value="4"/>
</dbReference>
<dbReference type="HOGENOM" id="CLU_345695_0_0_2"/>
<dbReference type="eggNOG" id="arCOG02508">
    <property type="taxonomic scope" value="Archaea"/>
</dbReference>
<dbReference type="GO" id="GO:0031410">
    <property type="term" value="C:cytoplasmic vesicle"/>
    <property type="evidence" value="ECO:0007669"/>
    <property type="project" value="TreeGrafter"/>
</dbReference>
<dbReference type="KEGG" id="nmo:Nmlp_2607"/>
<reference evidence="3 4" key="1">
    <citation type="journal article" date="2013" name="Genome Announc.">
        <title>Genome of the haloarchaeon Natronomonas moolapensis, a neutrophilic member of a previously haloalkaliphilic genus.</title>
        <authorList>
            <person name="Dyall-Smith M.L."/>
            <person name="Pfeiffer F."/>
            <person name="Oberwinkler T."/>
            <person name="Klee K."/>
            <person name="Rampp M."/>
            <person name="Palm P."/>
            <person name="Gross K."/>
            <person name="Schuster S.C."/>
            <person name="Oesterhelt D."/>
        </authorList>
    </citation>
    <scope>NUCLEOTIDE SEQUENCE [LARGE SCALE GENOMIC DNA]</scope>
    <source>
        <strain evidence="4">DSM 18674 / JCM 14361 / 8.8.11</strain>
    </source>
</reference>
<evidence type="ECO:0000313" key="3">
    <source>
        <dbReference type="EMBL" id="CCQ36766.1"/>
    </source>
</evidence>
<accession>M1XRE0</accession>
<dbReference type="EMBL" id="HF582854">
    <property type="protein sequence ID" value="CCQ36766.1"/>
    <property type="molecule type" value="Genomic_DNA"/>
</dbReference>
<dbReference type="AlphaFoldDB" id="M1XRE0"/>
<dbReference type="PANTHER" id="PTHR46182">
    <property type="entry name" value="FI19480P1"/>
    <property type="match status" value="1"/>
</dbReference>
<feature type="domain" description="PKD" evidence="2">
    <location>
        <begin position="488"/>
        <end position="573"/>
    </location>
</feature>
<dbReference type="InterPro" id="IPR013783">
    <property type="entry name" value="Ig-like_fold"/>
</dbReference>
<dbReference type="STRING" id="268739.Nmlp_2607"/>
<dbReference type="SMART" id="SM00089">
    <property type="entry name" value="PKD"/>
    <property type="match status" value="4"/>
</dbReference>
<evidence type="ECO:0000259" key="2">
    <source>
        <dbReference type="PROSITE" id="PS50093"/>
    </source>
</evidence>
<feature type="region of interest" description="Disordered" evidence="1">
    <location>
        <begin position="557"/>
        <end position="591"/>
    </location>
</feature>
<protein>
    <submittedName>
        <fullName evidence="3">Probable secreted glycoprotein</fullName>
    </submittedName>
</protein>
<dbReference type="OrthoDB" id="275398at2157"/>